<feature type="coiled-coil region" evidence="9">
    <location>
        <begin position="316"/>
        <end position="343"/>
    </location>
</feature>
<dbReference type="InterPro" id="IPR036097">
    <property type="entry name" value="HisK_dim/P_sf"/>
</dbReference>
<gene>
    <name evidence="12" type="ORF">C3Y92_02640</name>
</gene>
<keyword evidence="13" id="KW-1185">Reference proteome</keyword>
<dbReference type="Gene3D" id="1.10.287.130">
    <property type="match status" value="1"/>
</dbReference>
<evidence type="ECO:0000256" key="7">
    <source>
        <dbReference type="ARBA" id="ARBA00022840"/>
    </source>
</evidence>
<dbReference type="InterPro" id="IPR003661">
    <property type="entry name" value="HisK_dim/P_dom"/>
</dbReference>
<evidence type="ECO:0000256" key="3">
    <source>
        <dbReference type="ARBA" id="ARBA00022553"/>
    </source>
</evidence>
<feature type="transmembrane region" description="Helical" evidence="10">
    <location>
        <begin position="297"/>
        <end position="315"/>
    </location>
</feature>
<evidence type="ECO:0000256" key="9">
    <source>
        <dbReference type="SAM" id="Coils"/>
    </source>
</evidence>
<dbReference type="InterPro" id="IPR005467">
    <property type="entry name" value="His_kinase_dom"/>
</dbReference>
<dbReference type="Pfam" id="PF02518">
    <property type="entry name" value="HATPase_c"/>
    <property type="match status" value="1"/>
</dbReference>
<keyword evidence="6 12" id="KW-0418">Kinase</keyword>
<dbReference type="CDD" id="cd00082">
    <property type="entry name" value="HisKA"/>
    <property type="match status" value="1"/>
</dbReference>
<accession>A0A4P6HII0</accession>
<keyword evidence="3" id="KW-0597">Phosphoprotein</keyword>
<dbReference type="GO" id="GO:0005524">
    <property type="term" value="F:ATP binding"/>
    <property type="evidence" value="ECO:0007669"/>
    <property type="project" value="UniProtKB-KW"/>
</dbReference>
<evidence type="ECO:0000256" key="4">
    <source>
        <dbReference type="ARBA" id="ARBA00022679"/>
    </source>
</evidence>
<dbReference type="InterPro" id="IPR003594">
    <property type="entry name" value="HATPase_dom"/>
</dbReference>
<dbReference type="Gene3D" id="3.30.450.20">
    <property type="entry name" value="PAS domain"/>
    <property type="match status" value="1"/>
</dbReference>
<feature type="domain" description="Histidine kinase" evidence="11">
    <location>
        <begin position="352"/>
        <end position="566"/>
    </location>
</feature>
<dbReference type="EC" id="2.7.13.3" evidence="2"/>
<keyword evidence="10" id="KW-0812">Transmembrane</keyword>
<evidence type="ECO:0000256" key="10">
    <source>
        <dbReference type="SAM" id="Phobius"/>
    </source>
</evidence>
<dbReference type="SUPFAM" id="SSF47384">
    <property type="entry name" value="Homodimeric domain of signal transducing histidine kinase"/>
    <property type="match status" value="1"/>
</dbReference>
<keyword evidence="9" id="KW-0175">Coiled coil</keyword>
<dbReference type="InterPro" id="IPR004358">
    <property type="entry name" value="Sig_transdc_His_kin-like_C"/>
</dbReference>
<dbReference type="PROSITE" id="PS50109">
    <property type="entry name" value="HIS_KIN"/>
    <property type="match status" value="1"/>
</dbReference>
<keyword evidence="8" id="KW-0902">Two-component regulatory system</keyword>
<dbReference type="EMBL" id="CP026538">
    <property type="protein sequence ID" value="QAZ66194.1"/>
    <property type="molecule type" value="Genomic_DNA"/>
</dbReference>
<dbReference type="RefSeq" id="WP_015862631.1">
    <property type="nucleotide sequence ID" value="NZ_CP026538.1"/>
</dbReference>
<name>A0A4P6HII0_9BACT</name>
<organism evidence="12 13">
    <name type="scientific">Solidesulfovibrio carbinolicus</name>
    <dbReference type="NCBI Taxonomy" id="296842"/>
    <lineage>
        <taxon>Bacteria</taxon>
        <taxon>Pseudomonadati</taxon>
        <taxon>Thermodesulfobacteriota</taxon>
        <taxon>Desulfovibrionia</taxon>
        <taxon>Desulfovibrionales</taxon>
        <taxon>Desulfovibrionaceae</taxon>
        <taxon>Solidesulfovibrio</taxon>
    </lineage>
</organism>
<dbReference type="SMART" id="SM00388">
    <property type="entry name" value="HisKA"/>
    <property type="match status" value="1"/>
</dbReference>
<dbReference type="GO" id="GO:0000155">
    <property type="term" value="F:phosphorelay sensor kinase activity"/>
    <property type="evidence" value="ECO:0007669"/>
    <property type="project" value="InterPro"/>
</dbReference>
<evidence type="ECO:0000256" key="1">
    <source>
        <dbReference type="ARBA" id="ARBA00000085"/>
    </source>
</evidence>
<dbReference type="OrthoDB" id="9777714at2"/>
<evidence type="ECO:0000313" key="12">
    <source>
        <dbReference type="EMBL" id="QAZ66194.1"/>
    </source>
</evidence>
<evidence type="ECO:0000259" key="11">
    <source>
        <dbReference type="PROSITE" id="PS50109"/>
    </source>
</evidence>
<dbReference type="PANTHER" id="PTHR43065">
    <property type="entry name" value="SENSOR HISTIDINE KINASE"/>
    <property type="match status" value="1"/>
</dbReference>
<keyword evidence="10" id="KW-1133">Transmembrane helix</keyword>
<evidence type="ECO:0000256" key="6">
    <source>
        <dbReference type="ARBA" id="ARBA00022777"/>
    </source>
</evidence>
<dbReference type="Pfam" id="PF00512">
    <property type="entry name" value="HisKA"/>
    <property type="match status" value="1"/>
</dbReference>
<reference evidence="12 13" key="1">
    <citation type="submission" date="2018-02" db="EMBL/GenBank/DDBJ databases">
        <title>Genome sequence of Desulfovibrio carbinolicus DSM 3852.</title>
        <authorList>
            <person name="Wilbanks E."/>
            <person name="Skennerton C.T."/>
            <person name="Orphan V.J."/>
        </authorList>
    </citation>
    <scope>NUCLEOTIDE SEQUENCE [LARGE SCALE GENOMIC DNA]</scope>
    <source>
        <strain evidence="12 13">DSM 3852</strain>
    </source>
</reference>
<comment type="catalytic activity">
    <reaction evidence="1">
        <text>ATP + protein L-histidine = ADP + protein N-phospho-L-histidine.</text>
        <dbReference type="EC" id="2.7.13.3"/>
    </reaction>
</comment>
<dbReference type="InterPro" id="IPR036890">
    <property type="entry name" value="HATPase_C_sf"/>
</dbReference>
<evidence type="ECO:0000256" key="8">
    <source>
        <dbReference type="ARBA" id="ARBA00023012"/>
    </source>
</evidence>
<proteinExistence type="predicted"/>
<dbReference type="PANTHER" id="PTHR43065:SF46">
    <property type="entry name" value="C4-DICARBOXYLATE TRANSPORT SENSOR PROTEIN DCTB"/>
    <property type="match status" value="1"/>
</dbReference>
<feature type="transmembrane region" description="Helical" evidence="10">
    <location>
        <begin position="32"/>
        <end position="52"/>
    </location>
</feature>
<dbReference type="AlphaFoldDB" id="A0A4P6HII0"/>
<keyword evidence="4" id="KW-0808">Transferase</keyword>
<keyword evidence="5" id="KW-0547">Nucleotide-binding</keyword>
<evidence type="ECO:0000256" key="5">
    <source>
        <dbReference type="ARBA" id="ARBA00022741"/>
    </source>
</evidence>
<keyword evidence="10" id="KW-0472">Membrane</keyword>
<protein>
    <recommendedName>
        <fullName evidence="2">histidine kinase</fullName>
        <ecNumber evidence="2">2.7.13.3</ecNumber>
    </recommendedName>
</protein>
<dbReference type="PRINTS" id="PR00344">
    <property type="entry name" value="BCTRLSENSOR"/>
</dbReference>
<dbReference type="SUPFAM" id="SSF55874">
    <property type="entry name" value="ATPase domain of HSP90 chaperone/DNA topoisomerase II/histidine kinase"/>
    <property type="match status" value="1"/>
</dbReference>
<sequence>MFGDAIKRQLSGLGGSDAVVPPGMYRTLRRKITALMLLTAAIPLAIMAWLNYHEYQKALSREIQNPLRVIVNKSKNSFELFLAERTSAVGFIAQAYSFKELADEKDLARILKILQTEYVGFVDIGLINDKGELVNYVGPYNLKGHNYAEQTWFNQVRIKGRYISDVFMGFRKFPHVIVAVRHSLDSGESFIVRATLDTHQFDKIISSMGLEPGSDAFLLNRAGILQTDSQRFGKVLDQFSLPMPPPASEATVLQQQDGEGNDVFFAYAYFPDSDFVLAAIKPKAQMLRTWYTVRGDLVFIFGAGVLAVFLASYKITDQLLRRMREAEEARELALRQVEHSQKLSSIGRLAAGVAHEINNPLAVINEKTGLMRDLIGLRDDFPDKERYLLLIDSVLKTVMRCRDITRRMLGFARRLDVTLEEININDVITETSGFLNQEALHRKIDLHLDLDPEVTGIVSDRGQLQQVFLNILNNALAAVPDGGHIEIHTRGDAEGVSVIVRDNGCGMSKDTMACIFEPFFTTKKTKGTGLGLSITYGIVKRLGGEIGVESELDKGTAFTLRFPKHPKHEA</sequence>
<evidence type="ECO:0000313" key="13">
    <source>
        <dbReference type="Proteomes" id="UP000293296"/>
    </source>
</evidence>
<dbReference type="Proteomes" id="UP000293296">
    <property type="component" value="Chromosome"/>
</dbReference>
<dbReference type="SMART" id="SM00387">
    <property type="entry name" value="HATPase_c"/>
    <property type="match status" value="1"/>
</dbReference>
<dbReference type="Gene3D" id="3.30.565.10">
    <property type="entry name" value="Histidine kinase-like ATPase, C-terminal domain"/>
    <property type="match status" value="1"/>
</dbReference>
<evidence type="ECO:0000256" key="2">
    <source>
        <dbReference type="ARBA" id="ARBA00012438"/>
    </source>
</evidence>
<keyword evidence="7" id="KW-0067">ATP-binding</keyword>
<dbReference type="KEGG" id="dcb:C3Y92_02640"/>